<evidence type="ECO:0000256" key="1">
    <source>
        <dbReference type="SAM" id="MobiDB-lite"/>
    </source>
</evidence>
<comment type="caution">
    <text evidence="2">The sequence shown here is derived from an EMBL/GenBank/DDBJ whole genome shotgun (WGS) entry which is preliminary data.</text>
</comment>
<evidence type="ECO:0000313" key="3">
    <source>
        <dbReference type="Proteomes" id="UP000683925"/>
    </source>
</evidence>
<gene>
    <name evidence="2" type="ORF">POCTA_138.1.T0530083</name>
</gene>
<dbReference type="OMA" id="MNQHPQG"/>
<accession>A0A8S1UVT0</accession>
<proteinExistence type="predicted"/>
<name>A0A8S1UVT0_PAROT</name>
<dbReference type="OrthoDB" id="10397966at2759"/>
<dbReference type="Proteomes" id="UP000683925">
    <property type="component" value="Unassembled WGS sequence"/>
</dbReference>
<reference evidence="2" key="1">
    <citation type="submission" date="2021-01" db="EMBL/GenBank/DDBJ databases">
        <authorList>
            <consortium name="Genoscope - CEA"/>
            <person name="William W."/>
        </authorList>
    </citation>
    <scope>NUCLEOTIDE SEQUENCE</scope>
</reference>
<protein>
    <submittedName>
        <fullName evidence="2">Uncharacterized protein</fullName>
    </submittedName>
</protein>
<dbReference type="AlphaFoldDB" id="A0A8S1UVT0"/>
<keyword evidence="3" id="KW-1185">Reference proteome</keyword>
<dbReference type="EMBL" id="CAJJDP010000053">
    <property type="protein sequence ID" value="CAD8169190.1"/>
    <property type="molecule type" value="Genomic_DNA"/>
</dbReference>
<evidence type="ECO:0000313" key="2">
    <source>
        <dbReference type="EMBL" id="CAD8169190.1"/>
    </source>
</evidence>
<feature type="region of interest" description="Disordered" evidence="1">
    <location>
        <begin position="85"/>
        <end position="114"/>
    </location>
</feature>
<feature type="compositionally biased region" description="Basic residues" evidence="1">
    <location>
        <begin position="92"/>
        <end position="114"/>
    </location>
</feature>
<organism evidence="2 3">
    <name type="scientific">Paramecium octaurelia</name>
    <dbReference type="NCBI Taxonomy" id="43137"/>
    <lineage>
        <taxon>Eukaryota</taxon>
        <taxon>Sar</taxon>
        <taxon>Alveolata</taxon>
        <taxon>Ciliophora</taxon>
        <taxon>Intramacronucleata</taxon>
        <taxon>Oligohymenophorea</taxon>
        <taxon>Peniculida</taxon>
        <taxon>Parameciidae</taxon>
        <taxon>Paramecium</taxon>
    </lineage>
</organism>
<sequence length="114" mass="13482">MNQHPQGQFQFIKTYFLKSSIARQITPDSSDDISPELLDEHFQNDISHRRIKSDVVRQKEAEKLLLIQQQYSQQTDTSTYTQSFMSQGILKKSQRSRSNKSQRRKSHNKKVHFI</sequence>